<reference evidence="1 2" key="1">
    <citation type="submission" date="2021-06" db="EMBL/GenBank/DDBJ databases">
        <authorList>
            <person name="Palmer J.M."/>
        </authorList>
    </citation>
    <scope>NUCLEOTIDE SEQUENCE [LARGE SCALE GENOMIC DNA]</scope>
    <source>
        <strain evidence="1 2">XC_2019</strain>
        <tissue evidence="1">Muscle</tissue>
    </source>
</reference>
<dbReference type="EMBL" id="JAHRIN010014445">
    <property type="protein sequence ID" value="MEQ2196153.1"/>
    <property type="molecule type" value="Genomic_DNA"/>
</dbReference>
<keyword evidence="2" id="KW-1185">Reference proteome</keyword>
<name>A0ABV0QL29_9TELE</name>
<dbReference type="Proteomes" id="UP001434883">
    <property type="component" value="Unassembled WGS sequence"/>
</dbReference>
<evidence type="ECO:0000313" key="1">
    <source>
        <dbReference type="EMBL" id="MEQ2196153.1"/>
    </source>
</evidence>
<organism evidence="1 2">
    <name type="scientific">Xenoophorus captivus</name>
    <dbReference type="NCBI Taxonomy" id="1517983"/>
    <lineage>
        <taxon>Eukaryota</taxon>
        <taxon>Metazoa</taxon>
        <taxon>Chordata</taxon>
        <taxon>Craniata</taxon>
        <taxon>Vertebrata</taxon>
        <taxon>Euteleostomi</taxon>
        <taxon>Actinopterygii</taxon>
        <taxon>Neopterygii</taxon>
        <taxon>Teleostei</taxon>
        <taxon>Neoteleostei</taxon>
        <taxon>Acanthomorphata</taxon>
        <taxon>Ovalentaria</taxon>
        <taxon>Atherinomorphae</taxon>
        <taxon>Cyprinodontiformes</taxon>
        <taxon>Goodeidae</taxon>
        <taxon>Xenoophorus</taxon>
    </lineage>
</organism>
<gene>
    <name evidence="1" type="ORF">XENOCAPTIV_025210</name>
</gene>
<sequence>KEKYCVVTTGGEQTSEVFFSKQDLFFFTPQVVLFIFSRENSHTLMIVSLLDLVPFSAHNIIAFCCCCRLFGESLYVLLAPPVSSLSCSPFTPLQGAHIFLTIDFYPTSRVSHFRSLYFSPLSVSLSFCLLV</sequence>
<protein>
    <submittedName>
        <fullName evidence="1">Uncharacterized protein</fullName>
    </submittedName>
</protein>
<accession>A0ABV0QL29</accession>
<proteinExistence type="predicted"/>
<feature type="non-terminal residue" evidence="1">
    <location>
        <position position="1"/>
    </location>
</feature>
<comment type="caution">
    <text evidence="1">The sequence shown here is derived from an EMBL/GenBank/DDBJ whole genome shotgun (WGS) entry which is preliminary data.</text>
</comment>
<evidence type="ECO:0000313" key="2">
    <source>
        <dbReference type="Proteomes" id="UP001434883"/>
    </source>
</evidence>